<evidence type="ECO:0000313" key="3">
    <source>
        <dbReference type="Proteomes" id="UP001597296"/>
    </source>
</evidence>
<keyword evidence="3" id="KW-1185">Reference proteome</keyword>
<proteinExistence type="predicted"/>
<dbReference type="Proteomes" id="UP001597296">
    <property type="component" value="Unassembled WGS sequence"/>
</dbReference>
<protein>
    <submittedName>
        <fullName evidence="2">DUF3365 domain-containing protein</fullName>
    </submittedName>
</protein>
<reference evidence="3" key="1">
    <citation type="journal article" date="2019" name="Int. J. Syst. Evol. Microbiol.">
        <title>The Global Catalogue of Microorganisms (GCM) 10K type strain sequencing project: providing services to taxonomists for standard genome sequencing and annotation.</title>
        <authorList>
            <consortium name="The Broad Institute Genomics Platform"/>
            <consortium name="The Broad Institute Genome Sequencing Center for Infectious Disease"/>
            <person name="Wu L."/>
            <person name="Ma J."/>
        </authorList>
    </citation>
    <scope>NUCLEOTIDE SEQUENCE [LARGE SCALE GENOMIC DNA]</scope>
    <source>
        <strain evidence="3">KCTC 15012</strain>
    </source>
</reference>
<dbReference type="InterPro" id="IPR021796">
    <property type="entry name" value="Tll0287-like_dom"/>
</dbReference>
<accession>A0ABW5C775</accession>
<gene>
    <name evidence="2" type="ORF">ACFSNB_05145</name>
</gene>
<evidence type="ECO:0000313" key="2">
    <source>
        <dbReference type="EMBL" id="MFD2233184.1"/>
    </source>
</evidence>
<name>A0ABW5C775_9PROT</name>
<dbReference type="RefSeq" id="WP_377314964.1">
    <property type="nucleotide sequence ID" value="NZ_JBHUIY010000006.1"/>
</dbReference>
<dbReference type="Pfam" id="PF11845">
    <property type="entry name" value="Tll0287-like"/>
    <property type="match status" value="1"/>
</dbReference>
<feature type="domain" description="Tll0287-like" evidence="1">
    <location>
        <begin position="48"/>
        <end position="194"/>
    </location>
</feature>
<dbReference type="EMBL" id="JBHUIY010000006">
    <property type="protein sequence ID" value="MFD2233184.1"/>
    <property type="molecule type" value="Genomic_DNA"/>
</dbReference>
<sequence>MSRPPLPYLLPILIALPLLGLLLAPTEDPTPRLTAEADALAARYAGSLQTALKQAMEAGGPVAAIGACQQQAGPIADRLGADSGWRIKRTALRLRNPSSAPDAFETAALEEFSRRIAQGEPATALTRGEIVTAADGTASFRFVKAIAMGEPCATCHGVTLKPEVGAALAELYPRDRATGFQPGDLRGIISLSRPL</sequence>
<evidence type="ECO:0000259" key="1">
    <source>
        <dbReference type="Pfam" id="PF11845"/>
    </source>
</evidence>
<comment type="caution">
    <text evidence="2">The sequence shown here is derived from an EMBL/GenBank/DDBJ whole genome shotgun (WGS) entry which is preliminary data.</text>
</comment>
<organism evidence="2 3">
    <name type="scientific">Phaeospirillum tilakii</name>
    <dbReference type="NCBI Taxonomy" id="741673"/>
    <lineage>
        <taxon>Bacteria</taxon>
        <taxon>Pseudomonadati</taxon>
        <taxon>Pseudomonadota</taxon>
        <taxon>Alphaproteobacteria</taxon>
        <taxon>Rhodospirillales</taxon>
        <taxon>Rhodospirillaceae</taxon>
        <taxon>Phaeospirillum</taxon>
    </lineage>
</organism>